<reference evidence="1" key="2">
    <citation type="submission" date="2020-05" db="UniProtKB">
        <authorList>
            <consortium name="EnsemblMetazoa"/>
        </authorList>
    </citation>
    <scope>IDENTIFICATION</scope>
    <source>
        <strain evidence="1">IAEA</strain>
    </source>
</reference>
<proteinExistence type="predicted"/>
<sequence length="75" mass="8504">MCTLLTVHTVIGNNNNNNNNNDNNTSVQAEGITLLVNMVPLRNMIQLCECALEFGILMTRQFFTQLKPRENYSKS</sequence>
<evidence type="ECO:0000313" key="1">
    <source>
        <dbReference type="EnsemblMetazoa" id="GPPI012780-PA"/>
    </source>
</evidence>
<accession>A0A1B0AYC4</accession>
<dbReference type="AlphaFoldDB" id="A0A1B0AYC4"/>
<reference evidence="2" key="1">
    <citation type="submission" date="2015-01" db="EMBL/GenBank/DDBJ databases">
        <authorList>
            <person name="Aksoy S."/>
            <person name="Warren W."/>
            <person name="Wilson R.K."/>
        </authorList>
    </citation>
    <scope>NUCLEOTIDE SEQUENCE [LARGE SCALE GENOMIC DNA]</scope>
    <source>
        <strain evidence="2">IAEA</strain>
    </source>
</reference>
<name>A0A1B0AYC4_9MUSC</name>
<keyword evidence="2" id="KW-1185">Reference proteome</keyword>
<evidence type="ECO:0000313" key="2">
    <source>
        <dbReference type="Proteomes" id="UP000092460"/>
    </source>
</evidence>
<protein>
    <submittedName>
        <fullName evidence="1">Uncharacterized protein</fullName>
    </submittedName>
</protein>
<dbReference type="VEuPathDB" id="VectorBase:GPPI012780"/>
<organism evidence="1 2">
    <name type="scientific">Glossina palpalis gambiensis</name>
    <dbReference type="NCBI Taxonomy" id="67801"/>
    <lineage>
        <taxon>Eukaryota</taxon>
        <taxon>Metazoa</taxon>
        <taxon>Ecdysozoa</taxon>
        <taxon>Arthropoda</taxon>
        <taxon>Hexapoda</taxon>
        <taxon>Insecta</taxon>
        <taxon>Pterygota</taxon>
        <taxon>Neoptera</taxon>
        <taxon>Endopterygota</taxon>
        <taxon>Diptera</taxon>
        <taxon>Brachycera</taxon>
        <taxon>Muscomorpha</taxon>
        <taxon>Hippoboscoidea</taxon>
        <taxon>Glossinidae</taxon>
        <taxon>Glossina</taxon>
    </lineage>
</organism>
<dbReference type="Proteomes" id="UP000092460">
    <property type="component" value="Unassembled WGS sequence"/>
</dbReference>
<dbReference type="EnsemblMetazoa" id="GPPI012780-RA">
    <property type="protein sequence ID" value="GPPI012780-PA"/>
    <property type="gene ID" value="GPPI012780"/>
</dbReference>
<dbReference type="EMBL" id="JXJN01005648">
    <property type="status" value="NOT_ANNOTATED_CDS"/>
    <property type="molecule type" value="Genomic_DNA"/>
</dbReference>